<evidence type="ECO:0000313" key="2">
    <source>
        <dbReference type="EMBL" id="KAK4387757.1"/>
    </source>
</evidence>
<comment type="caution">
    <text evidence="2">The sequence shown here is derived from an EMBL/GenBank/DDBJ whole genome shotgun (WGS) entry which is preliminary data.</text>
</comment>
<keyword evidence="1" id="KW-1133">Transmembrane helix</keyword>
<proteinExistence type="predicted"/>
<keyword evidence="3" id="KW-1185">Reference proteome</keyword>
<name>A0AAE1W6P9_9LAMI</name>
<evidence type="ECO:0000256" key="1">
    <source>
        <dbReference type="SAM" id="Phobius"/>
    </source>
</evidence>
<dbReference type="Proteomes" id="UP001289374">
    <property type="component" value="Unassembled WGS sequence"/>
</dbReference>
<dbReference type="AlphaFoldDB" id="A0AAE1W6P9"/>
<keyword evidence="1" id="KW-0812">Transmembrane</keyword>
<accession>A0AAE1W6P9</accession>
<reference evidence="2" key="1">
    <citation type="submission" date="2020-06" db="EMBL/GenBank/DDBJ databases">
        <authorList>
            <person name="Li T."/>
            <person name="Hu X."/>
            <person name="Zhang T."/>
            <person name="Song X."/>
            <person name="Zhang H."/>
            <person name="Dai N."/>
            <person name="Sheng W."/>
            <person name="Hou X."/>
            <person name="Wei L."/>
        </authorList>
    </citation>
    <scope>NUCLEOTIDE SEQUENCE</scope>
    <source>
        <strain evidence="2">K16</strain>
        <tissue evidence="2">Leaf</tissue>
    </source>
</reference>
<feature type="transmembrane region" description="Helical" evidence="1">
    <location>
        <begin position="79"/>
        <end position="102"/>
    </location>
</feature>
<reference evidence="2" key="2">
    <citation type="journal article" date="2024" name="Plant">
        <title>Genomic evolution and insights into agronomic trait innovations of Sesamum species.</title>
        <authorList>
            <person name="Miao H."/>
            <person name="Wang L."/>
            <person name="Qu L."/>
            <person name="Liu H."/>
            <person name="Sun Y."/>
            <person name="Le M."/>
            <person name="Wang Q."/>
            <person name="Wei S."/>
            <person name="Zheng Y."/>
            <person name="Lin W."/>
            <person name="Duan Y."/>
            <person name="Cao H."/>
            <person name="Xiong S."/>
            <person name="Wang X."/>
            <person name="Wei L."/>
            <person name="Li C."/>
            <person name="Ma Q."/>
            <person name="Ju M."/>
            <person name="Zhao R."/>
            <person name="Li G."/>
            <person name="Mu C."/>
            <person name="Tian Q."/>
            <person name="Mei H."/>
            <person name="Zhang T."/>
            <person name="Gao T."/>
            <person name="Zhang H."/>
        </authorList>
    </citation>
    <scope>NUCLEOTIDE SEQUENCE</scope>
    <source>
        <strain evidence="2">K16</strain>
    </source>
</reference>
<sequence>MKSLIENPKDVKELRENGILFSRLGSDEEVVELFKEIDTYGLGSRYVFPDVKMRIEEHCNSKAKTWMAELIHTYFRSPWTAVALFAATFLLCLTFLQTFYTIRPAN</sequence>
<dbReference type="PANTHER" id="PTHR31170">
    <property type="entry name" value="BNAC04G53230D PROTEIN"/>
    <property type="match status" value="1"/>
</dbReference>
<organism evidence="2 3">
    <name type="scientific">Sesamum angolense</name>
    <dbReference type="NCBI Taxonomy" id="2727404"/>
    <lineage>
        <taxon>Eukaryota</taxon>
        <taxon>Viridiplantae</taxon>
        <taxon>Streptophyta</taxon>
        <taxon>Embryophyta</taxon>
        <taxon>Tracheophyta</taxon>
        <taxon>Spermatophyta</taxon>
        <taxon>Magnoliopsida</taxon>
        <taxon>eudicotyledons</taxon>
        <taxon>Gunneridae</taxon>
        <taxon>Pentapetalae</taxon>
        <taxon>asterids</taxon>
        <taxon>lamiids</taxon>
        <taxon>Lamiales</taxon>
        <taxon>Pedaliaceae</taxon>
        <taxon>Sesamum</taxon>
    </lineage>
</organism>
<dbReference type="Pfam" id="PF03140">
    <property type="entry name" value="DUF247"/>
    <property type="match status" value="1"/>
</dbReference>
<gene>
    <name evidence="2" type="ORF">Sango_2382300</name>
</gene>
<dbReference type="InterPro" id="IPR004158">
    <property type="entry name" value="DUF247_pln"/>
</dbReference>
<protein>
    <submittedName>
        <fullName evidence="2">Uncharacterized protein</fullName>
    </submittedName>
</protein>
<dbReference type="EMBL" id="JACGWL010000014">
    <property type="protein sequence ID" value="KAK4387757.1"/>
    <property type="molecule type" value="Genomic_DNA"/>
</dbReference>
<keyword evidence="1" id="KW-0472">Membrane</keyword>
<evidence type="ECO:0000313" key="3">
    <source>
        <dbReference type="Proteomes" id="UP001289374"/>
    </source>
</evidence>